<dbReference type="GO" id="GO:1905039">
    <property type="term" value="P:carboxylic acid transmembrane transport"/>
    <property type="evidence" value="ECO:0007669"/>
    <property type="project" value="UniProtKB-ARBA"/>
</dbReference>
<evidence type="ECO:0000313" key="10">
    <source>
        <dbReference type="Proteomes" id="UP000184032"/>
    </source>
</evidence>
<dbReference type="AlphaFoldDB" id="A0A1M5U7V6"/>
<dbReference type="Pfam" id="PF00939">
    <property type="entry name" value="Na_sulph_symp"/>
    <property type="match status" value="1"/>
</dbReference>
<evidence type="ECO:0000256" key="4">
    <source>
        <dbReference type="ARBA" id="ARBA00022692"/>
    </source>
</evidence>
<comment type="similarity">
    <text evidence="2">Belongs to the SLC13A/DASS transporter (TC 2.A.47) family. NADC subfamily.</text>
</comment>
<keyword evidence="10" id="KW-1185">Reference proteome</keyword>
<evidence type="ECO:0000256" key="8">
    <source>
        <dbReference type="SAM" id="Phobius"/>
    </source>
</evidence>
<feature type="transmembrane region" description="Helical" evidence="8">
    <location>
        <begin position="367"/>
        <end position="389"/>
    </location>
</feature>
<feature type="transmembrane region" description="Helical" evidence="8">
    <location>
        <begin position="174"/>
        <end position="194"/>
    </location>
</feature>
<name>A0A1M5U7V6_9FIRM</name>
<dbReference type="Proteomes" id="UP000184032">
    <property type="component" value="Unassembled WGS sequence"/>
</dbReference>
<gene>
    <name evidence="9" type="ORF">SAMN02745245_01684</name>
</gene>
<dbReference type="PANTHER" id="PTHR10283">
    <property type="entry name" value="SOLUTE CARRIER FAMILY 13 MEMBER"/>
    <property type="match status" value="1"/>
</dbReference>
<dbReference type="PANTHER" id="PTHR10283:SF82">
    <property type="entry name" value="SOLUTE CARRIER FAMILY 13 MEMBER 2"/>
    <property type="match status" value="1"/>
</dbReference>
<dbReference type="GO" id="GO:0005886">
    <property type="term" value="C:plasma membrane"/>
    <property type="evidence" value="ECO:0007669"/>
    <property type="project" value="TreeGrafter"/>
</dbReference>
<keyword evidence="6 8" id="KW-0472">Membrane</keyword>
<feature type="transmembrane region" description="Helical" evidence="8">
    <location>
        <begin position="87"/>
        <end position="106"/>
    </location>
</feature>
<evidence type="ECO:0000256" key="2">
    <source>
        <dbReference type="ARBA" id="ARBA00006772"/>
    </source>
</evidence>
<dbReference type="OrthoDB" id="9765532at2"/>
<keyword evidence="5 8" id="KW-1133">Transmembrane helix</keyword>
<dbReference type="STRING" id="1120995.SAMN02745245_01684"/>
<protein>
    <recommendedName>
        <fullName evidence="3">Sodium-dependent dicarboxylate transporter SdcS</fullName>
    </recommendedName>
    <alternativeName>
        <fullName evidence="7">Na(+)/dicarboxylate symporter</fullName>
    </alternativeName>
</protein>
<comment type="subcellular location">
    <subcellularLocation>
        <location evidence="1">Membrane</location>
        <topology evidence="1">Multi-pass membrane protein</topology>
    </subcellularLocation>
</comment>
<feature type="transmembrane region" description="Helical" evidence="8">
    <location>
        <begin position="214"/>
        <end position="236"/>
    </location>
</feature>
<proteinExistence type="inferred from homology"/>
<dbReference type="NCBIfam" id="TIGR00785">
    <property type="entry name" value="dass"/>
    <property type="match status" value="1"/>
</dbReference>
<evidence type="ECO:0000256" key="7">
    <source>
        <dbReference type="ARBA" id="ARBA00031174"/>
    </source>
</evidence>
<evidence type="ECO:0000313" key="9">
    <source>
        <dbReference type="EMBL" id="SHH58936.1"/>
    </source>
</evidence>
<feature type="transmembrane region" description="Helical" evidence="8">
    <location>
        <begin position="337"/>
        <end position="355"/>
    </location>
</feature>
<feature type="transmembrane region" description="Helical" evidence="8">
    <location>
        <begin position="270"/>
        <end position="287"/>
    </location>
</feature>
<accession>A0A1M5U7V6</accession>
<dbReference type="EMBL" id="FQXI01000014">
    <property type="protein sequence ID" value="SHH58936.1"/>
    <property type="molecule type" value="Genomic_DNA"/>
</dbReference>
<dbReference type="RefSeq" id="WP_073185332.1">
    <property type="nucleotide sequence ID" value="NZ_FQXI01000014.1"/>
</dbReference>
<keyword evidence="4 8" id="KW-0812">Transmembrane</keyword>
<dbReference type="InterPro" id="IPR001898">
    <property type="entry name" value="SLC13A/DASS"/>
</dbReference>
<feature type="transmembrane region" description="Helical" evidence="8">
    <location>
        <begin position="38"/>
        <end position="67"/>
    </location>
</feature>
<dbReference type="GO" id="GO:0008514">
    <property type="term" value="F:organic anion transmembrane transporter activity"/>
    <property type="evidence" value="ECO:0007669"/>
    <property type="project" value="UniProtKB-ARBA"/>
</dbReference>
<evidence type="ECO:0000256" key="1">
    <source>
        <dbReference type="ARBA" id="ARBA00004141"/>
    </source>
</evidence>
<feature type="transmembrane region" description="Helical" evidence="8">
    <location>
        <begin position="150"/>
        <end position="167"/>
    </location>
</feature>
<feature type="transmembrane region" description="Helical" evidence="8">
    <location>
        <begin position="401"/>
        <end position="427"/>
    </location>
</feature>
<organism evidence="9 10">
    <name type="scientific">Anaerosphaera aminiphila DSM 21120</name>
    <dbReference type="NCBI Taxonomy" id="1120995"/>
    <lineage>
        <taxon>Bacteria</taxon>
        <taxon>Bacillati</taxon>
        <taxon>Bacillota</taxon>
        <taxon>Tissierellia</taxon>
        <taxon>Tissierellales</taxon>
        <taxon>Peptoniphilaceae</taxon>
        <taxon>Anaerosphaera</taxon>
    </lineage>
</organism>
<evidence type="ECO:0000256" key="6">
    <source>
        <dbReference type="ARBA" id="ARBA00023136"/>
    </source>
</evidence>
<feature type="transmembrane region" description="Helical" evidence="8">
    <location>
        <begin position="463"/>
        <end position="483"/>
    </location>
</feature>
<reference evidence="9 10" key="1">
    <citation type="submission" date="2016-11" db="EMBL/GenBank/DDBJ databases">
        <authorList>
            <person name="Jaros S."/>
            <person name="Januszkiewicz K."/>
            <person name="Wedrychowicz H."/>
        </authorList>
    </citation>
    <scope>NUCLEOTIDE SEQUENCE [LARGE SCALE GENOMIC DNA]</scope>
    <source>
        <strain evidence="9 10">DSM 21120</strain>
    </source>
</reference>
<sequence length="484" mass="52267">MKYKSKSQLIGLLLGIVLFLLVLLMPTPEGLSLVGKKVLAVTILMVVFWMTEAIPIPMTSLLPIILFPLVGITGKSGQNDIVLFENYGYSTVFLILGVSFLSTAMVKWNLHKRIALWITLKVGSKPSTMVLGFILATTLISMWMSNTTAAAMMLPVAISVATSVASDNVNFRKALVICIPWAATLGGMGTIVGSTTNPTGVAIISETLGIDITFIDWLKFGLPFVIVLVPLMWFYLVKFYKLDKLKEMDHSSLVEEYNKLGDMSGTEKRIMLIFVIGVVLWMTKIFWDRFLPFTSDETVALLIALLCVTISTPLKDSSKKNGEPILSMKEALDGVPWNAYLLLGGSMVMGLAFTASGCSEWLAGNLIFLSGLSPIIVIIVISVFTAVVTELTTNAVVVASFLPVLGSLGSAIGMNPFILMVTCLMASNNAYMLPSATPPNAIAYATGEIEIKDLVKAGIGMKVIHAVVFPIILMICINVFGLGA</sequence>
<evidence type="ECO:0000256" key="3">
    <source>
        <dbReference type="ARBA" id="ARBA00020150"/>
    </source>
</evidence>
<evidence type="ECO:0000256" key="5">
    <source>
        <dbReference type="ARBA" id="ARBA00022989"/>
    </source>
</evidence>
<feature type="transmembrane region" description="Helical" evidence="8">
    <location>
        <begin position="299"/>
        <end position="316"/>
    </location>
</feature>
<feature type="transmembrane region" description="Helical" evidence="8">
    <location>
        <begin position="6"/>
        <end position="26"/>
    </location>
</feature>